<dbReference type="InterPro" id="IPR011016">
    <property type="entry name" value="Znf_RING-CH"/>
</dbReference>
<dbReference type="InterPro" id="IPR013083">
    <property type="entry name" value="Znf_RING/FYVE/PHD"/>
</dbReference>
<dbReference type="GO" id="GO:0008270">
    <property type="term" value="F:zinc ion binding"/>
    <property type="evidence" value="ECO:0007669"/>
    <property type="project" value="UniProtKB-KW"/>
</dbReference>
<keyword evidence="8" id="KW-1185">Reference proteome</keyword>
<evidence type="ECO:0000256" key="1">
    <source>
        <dbReference type="ARBA" id="ARBA00022723"/>
    </source>
</evidence>
<dbReference type="SMART" id="SM00744">
    <property type="entry name" value="RINGv"/>
    <property type="match status" value="1"/>
</dbReference>
<evidence type="ECO:0000256" key="2">
    <source>
        <dbReference type="ARBA" id="ARBA00022771"/>
    </source>
</evidence>
<dbReference type="PROSITE" id="PS51292">
    <property type="entry name" value="ZF_RING_CH"/>
    <property type="match status" value="1"/>
</dbReference>
<dbReference type="PANTHER" id="PTHR46214:SF18">
    <property type="entry name" value="RING-CH-TYPE DOMAIN-CONTAINING PROTEIN"/>
    <property type="match status" value="1"/>
</dbReference>
<evidence type="ECO:0000256" key="3">
    <source>
        <dbReference type="ARBA" id="ARBA00022833"/>
    </source>
</evidence>
<sequence>MSAVDETHQSNREPDQERHHPRRFRRPSVVGRASDFSRSDDDDSSDDNRSWHSRFGSKAGGGSQFSSDIEGLADLQRSSSESEVDLESGVLEMKVHSGKVDGRDCRICHLGLESESSDCGAPIELGCSCKGDLGSAHKHCAETWFKIKGDTTCEICGVTALNIAGERTTETNAAAVTAPSTAGAPVILVETIWHGRRIMNFLLACMVLAFVTSWLFHFKIL</sequence>
<keyword evidence="5" id="KW-0812">Transmembrane</keyword>
<feature type="transmembrane region" description="Helical" evidence="5">
    <location>
        <begin position="198"/>
        <end position="216"/>
    </location>
</feature>
<dbReference type="Pfam" id="PF12906">
    <property type="entry name" value="RINGv"/>
    <property type="match status" value="1"/>
</dbReference>
<keyword evidence="5" id="KW-0472">Membrane</keyword>
<dbReference type="SUPFAM" id="SSF57850">
    <property type="entry name" value="RING/U-box"/>
    <property type="match status" value="1"/>
</dbReference>
<evidence type="ECO:0000256" key="5">
    <source>
        <dbReference type="SAM" id="Phobius"/>
    </source>
</evidence>
<reference evidence="8" key="1">
    <citation type="submission" date="2016-06" db="EMBL/GenBank/DDBJ databases">
        <title>Parallel loss of symbiosis genes in relatives of nitrogen-fixing non-legume Parasponia.</title>
        <authorList>
            <person name="Van Velzen R."/>
            <person name="Holmer R."/>
            <person name="Bu F."/>
            <person name="Rutten L."/>
            <person name="Van Zeijl A."/>
            <person name="Liu W."/>
            <person name="Santuari L."/>
            <person name="Cao Q."/>
            <person name="Sharma T."/>
            <person name="Shen D."/>
            <person name="Roswanjaya Y."/>
            <person name="Wardhani T."/>
            <person name="Kalhor M.S."/>
            <person name="Jansen J."/>
            <person name="Van den Hoogen J."/>
            <person name="Gungor B."/>
            <person name="Hartog M."/>
            <person name="Hontelez J."/>
            <person name="Verver J."/>
            <person name="Yang W.-C."/>
            <person name="Schijlen E."/>
            <person name="Repin R."/>
            <person name="Schilthuizen M."/>
            <person name="Schranz E."/>
            <person name="Heidstra R."/>
            <person name="Miyata K."/>
            <person name="Fedorova E."/>
            <person name="Kohlen W."/>
            <person name="Bisseling T."/>
            <person name="Smit S."/>
            <person name="Geurts R."/>
        </authorList>
    </citation>
    <scope>NUCLEOTIDE SEQUENCE [LARGE SCALE GENOMIC DNA]</scope>
    <source>
        <strain evidence="8">cv. WU1-14</strain>
    </source>
</reference>
<dbReference type="PANTHER" id="PTHR46214">
    <property type="entry name" value="ZINC FINGER, RING-CH-TYPE"/>
    <property type="match status" value="1"/>
</dbReference>
<feature type="domain" description="RING-CH-type" evidence="6">
    <location>
        <begin position="97"/>
        <end position="163"/>
    </location>
</feature>
<keyword evidence="1" id="KW-0479">Metal-binding</keyword>
<comment type="caution">
    <text evidence="7">The sequence shown here is derived from an EMBL/GenBank/DDBJ whole genome shotgun (WGS) entry which is preliminary data.</text>
</comment>
<accession>A0A2P5DC25</accession>
<proteinExistence type="predicted"/>
<dbReference type="CDD" id="cd16495">
    <property type="entry name" value="RING_CH-C4HC3_MARCH"/>
    <property type="match status" value="1"/>
</dbReference>
<protein>
    <submittedName>
        <fullName evidence="7">Zinc finger, RING/FYVE/PHD-type</fullName>
    </submittedName>
</protein>
<name>A0A2P5DC25_PARAD</name>
<dbReference type="Gene3D" id="3.30.40.10">
    <property type="entry name" value="Zinc/RING finger domain, C3HC4 (zinc finger)"/>
    <property type="match status" value="1"/>
</dbReference>
<keyword evidence="3" id="KW-0862">Zinc</keyword>
<evidence type="ECO:0000313" key="7">
    <source>
        <dbReference type="EMBL" id="PON70854.1"/>
    </source>
</evidence>
<keyword evidence="5" id="KW-1133">Transmembrane helix</keyword>
<evidence type="ECO:0000259" key="6">
    <source>
        <dbReference type="PROSITE" id="PS51292"/>
    </source>
</evidence>
<keyword evidence="2" id="KW-0863">Zinc-finger</keyword>
<dbReference type="EMBL" id="JXTB01000048">
    <property type="protein sequence ID" value="PON70854.1"/>
    <property type="molecule type" value="Genomic_DNA"/>
</dbReference>
<evidence type="ECO:0000256" key="4">
    <source>
        <dbReference type="SAM" id="MobiDB-lite"/>
    </source>
</evidence>
<organism evidence="7 8">
    <name type="scientific">Parasponia andersonii</name>
    <name type="common">Sponia andersonii</name>
    <dbReference type="NCBI Taxonomy" id="3476"/>
    <lineage>
        <taxon>Eukaryota</taxon>
        <taxon>Viridiplantae</taxon>
        <taxon>Streptophyta</taxon>
        <taxon>Embryophyta</taxon>
        <taxon>Tracheophyta</taxon>
        <taxon>Spermatophyta</taxon>
        <taxon>Magnoliopsida</taxon>
        <taxon>eudicotyledons</taxon>
        <taxon>Gunneridae</taxon>
        <taxon>Pentapetalae</taxon>
        <taxon>rosids</taxon>
        <taxon>fabids</taxon>
        <taxon>Rosales</taxon>
        <taxon>Cannabaceae</taxon>
        <taxon>Parasponia</taxon>
    </lineage>
</organism>
<dbReference type="Proteomes" id="UP000237105">
    <property type="component" value="Unassembled WGS sequence"/>
</dbReference>
<feature type="region of interest" description="Disordered" evidence="4">
    <location>
        <begin position="1"/>
        <end position="67"/>
    </location>
</feature>
<dbReference type="OrthoDB" id="1193749at2759"/>
<feature type="compositionally biased region" description="Basic and acidic residues" evidence="4">
    <location>
        <begin position="1"/>
        <end position="18"/>
    </location>
</feature>
<gene>
    <name evidence="7" type="ORF">PanWU01x14_078800</name>
</gene>
<evidence type="ECO:0000313" key="8">
    <source>
        <dbReference type="Proteomes" id="UP000237105"/>
    </source>
</evidence>
<dbReference type="AlphaFoldDB" id="A0A2P5DC25"/>